<proteinExistence type="predicted"/>
<feature type="compositionally biased region" description="Acidic residues" evidence="1">
    <location>
        <begin position="264"/>
        <end position="275"/>
    </location>
</feature>
<feature type="compositionally biased region" description="Basic and acidic residues" evidence="1">
    <location>
        <begin position="220"/>
        <end position="231"/>
    </location>
</feature>
<sequence>MEANGSQQLCYTLACHCSTDSARDAEAVWYCCKCGADNGLLANTPSCLSCGHIYDATSSYSTSISLKERIDDLHSNIPSDESFKSDELGQTDVQTSAPKSLESLSIDSHDPRNLTLSEDKQSDETWKSTTADANSASDSGLFDVKLQSTSTPSSDSSDESRDTTFEAVDPVSRLKAFDTPATLIDSSDNLSVDFLSRPPLPDPILLALEHFKAYIRVVADKRSGSSKESTRSKASNSSSQSNKLPALNSQQNAGTKRSAPVEKQDEEQGSDDEDNHTDKRPKRQNLREDAPKYACPYFKHDSDAFFHDDGCSSASWPDTHRMKEHLYRVHYRILCHRCSSRFVTELELANHQQDEEPCQRRRLDLNHGFGVQVKEQLRSKKGLKGLSEDQKWRAIYLILFPGTSQANIPCPHFDVHQACRKPLMEEFLRFCLPQLETTLEKLLPDDLKNLQTPPTGANSRSVIKIFLDSLKVACDQYSDISHSSTKAGKRKFAIDQPNDELLPVDHTADDTIVDIDRTEPDPVHSDDRDQLEQELQSLQDTIAAGVFEQNPDLWFTTDIYEEHMARSDVTDNHFARASSPSSNAIHMLADSQSCSTRASDMEIPHLFCTEPDREGIAYSSFHLDNLSGVSGVSRGPIDTTFMNEDYADVSSSCSMDPSSLICLPDTSTLPNLIDFEEDYGAQISKFDLSASANKSTSINAFLSNVHTEMGQDKTIHKCGNDCCPMKFNVADMRLFDS</sequence>
<evidence type="ECO:0008006" key="4">
    <source>
        <dbReference type="Google" id="ProtNLM"/>
    </source>
</evidence>
<feature type="region of interest" description="Disordered" evidence="1">
    <location>
        <begin position="220"/>
        <end position="290"/>
    </location>
</feature>
<dbReference type="PANTHER" id="PTHR38166">
    <property type="entry name" value="C2H2-TYPE DOMAIN-CONTAINING PROTEIN-RELATED"/>
    <property type="match status" value="1"/>
</dbReference>
<dbReference type="AlphaFoldDB" id="A0A6A6U7N5"/>
<feature type="region of interest" description="Disordered" evidence="1">
    <location>
        <begin position="76"/>
        <end position="166"/>
    </location>
</feature>
<keyword evidence="3" id="KW-1185">Reference proteome</keyword>
<feature type="compositionally biased region" description="Low complexity" evidence="1">
    <location>
        <begin position="232"/>
        <end position="243"/>
    </location>
</feature>
<feature type="compositionally biased region" description="Low complexity" evidence="1">
    <location>
        <begin position="128"/>
        <end position="139"/>
    </location>
</feature>
<evidence type="ECO:0000256" key="1">
    <source>
        <dbReference type="SAM" id="MobiDB-lite"/>
    </source>
</evidence>
<dbReference type="OrthoDB" id="4738706at2759"/>
<dbReference type="EMBL" id="MU004237">
    <property type="protein sequence ID" value="KAF2667447.1"/>
    <property type="molecule type" value="Genomic_DNA"/>
</dbReference>
<reference evidence="2" key="1">
    <citation type="journal article" date="2020" name="Stud. Mycol.">
        <title>101 Dothideomycetes genomes: a test case for predicting lifestyles and emergence of pathogens.</title>
        <authorList>
            <person name="Haridas S."/>
            <person name="Albert R."/>
            <person name="Binder M."/>
            <person name="Bloem J."/>
            <person name="Labutti K."/>
            <person name="Salamov A."/>
            <person name="Andreopoulos B."/>
            <person name="Baker S."/>
            <person name="Barry K."/>
            <person name="Bills G."/>
            <person name="Bluhm B."/>
            <person name="Cannon C."/>
            <person name="Castanera R."/>
            <person name="Culley D."/>
            <person name="Daum C."/>
            <person name="Ezra D."/>
            <person name="Gonzalez J."/>
            <person name="Henrissat B."/>
            <person name="Kuo A."/>
            <person name="Liang C."/>
            <person name="Lipzen A."/>
            <person name="Lutzoni F."/>
            <person name="Magnuson J."/>
            <person name="Mondo S."/>
            <person name="Nolan M."/>
            <person name="Ohm R."/>
            <person name="Pangilinan J."/>
            <person name="Park H.-J."/>
            <person name="Ramirez L."/>
            <person name="Alfaro M."/>
            <person name="Sun H."/>
            <person name="Tritt A."/>
            <person name="Yoshinaga Y."/>
            <person name="Zwiers L.-H."/>
            <person name="Turgeon B."/>
            <person name="Goodwin S."/>
            <person name="Spatafora J."/>
            <person name="Crous P."/>
            <person name="Grigoriev I."/>
        </authorList>
    </citation>
    <scope>NUCLEOTIDE SEQUENCE</scope>
    <source>
        <strain evidence="2">CBS 115976</strain>
    </source>
</reference>
<feature type="compositionally biased region" description="Polar residues" evidence="1">
    <location>
        <begin position="91"/>
        <end position="106"/>
    </location>
</feature>
<accession>A0A6A6U7N5</accession>
<organism evidence="2 3">
    <name type="scientific">Microthyrium microscopicum</name>
    <dbReference type="NCBI Taxonomy" id="703497"/>
    <lineage>
        <taxon>Eukaryota</taxon>
        <taxon>Fungi</taxon>
        <taxon>Dikarya</taxon>
        <taxon>Ascomycota</taxon>
        <taxon>Pezizomycotina</taxon>
        <taxon>Dothideomycetes</taxon>
        <taxon>Dothideomycetes incertae sedis</taxon>
        <taxon>Microthyriales</taxon>
        <taxon>Microthyriaceae</taxon>
        <taxon>Microthyrium</taxon>
    </lineage>
</organism>
<gene>
    <name evidence="2" type="ORF">BT63DRAFT_292619</name>
</gene>
<name>A0A6A6U7N5_9PEZI</name>
<feature type="compositionally biased region" description="Basic and acidic residues" evidence="1">
    <location>
        <begin position="107"/>
        <end position="126"/>
    </location>
</feature>
<dbReference type="PANTHER" id="PTHR38166:SF1">
    <property type="entry name" value="C2H2-TYPE DOMAIN-CONTAINING PROTEIN"/>
    <property type="match status" value="1"/>
</dbReference>
<protein>
    <recommendedName>
        <fullName evidence="4">C2H2-type domain-containing protein</fullName>
    </recommendedName>
</protein>
<evidence type="ECO:0000313" key="2">
    <source>
        <dbReference type="EMBL" id="KAF2667447.1"/>
    </source>
</evidence>
<dbReference type="Proteomes" id="UP000799302">
    <property type="component" value="Unassembled WGS sequence"/>
</dbReference>
<evidence type="ECO:0000313" key="3">
    <source>
        <dbReference type="Proteomes" id="UP000799302"/>
    </source>
</evidence>